<dbReference type="PANTHER" id="PTHR33303:SF2">
    <property type="entry name" value="COA-BINDING DOMAIN-CONTAINING PROTEIN"/>
    <property type="match status" value="1"/>
</dbReference>
<gene>
    <name evidence="2" type="ORF">ICT70_07720</name>
</gene>
<dbReference type="SUPFAM" id="SSF51735">
    <property type="entry name" value="NAD(P)-binding Rossmann-fold domains"/>
    <property type="match status" value="1"/>
</dbReference>
<evidence type="ECO:0000313" key="2">
    <source>
        <dbReference type="EMBL" id="MBD1400557.1"/>
    </source>
</evidence>
<dbReference type="SMART" id="SM00881">
    <property type="entry name" value="CoA_binding"/>
    <property type="match status" value="1"/>
</dbReference>
<comment type="caution">
    <text evidence="2">The sequence shown here is derived from an EMBL/GenBank/DDBJ whole genome shotgun (WGS) entry which is preliminary data.</text>
</comment>
<dbReference type="AlphaFoldDB" id="A0A8J6QY26"/>
<dbReference type="InterPro" id="IPR036291">
    <property type="entry name" value="NAD(P)-bd_dom_sf"/>
</dbReference>
<organism evidence="2 3">
    <name type="scientific">Pelovirga terrestris</name>
    <dbReference type="NCBI Taxonomy" id="2771352"/>
    <lineage>
        <taxon>Bacteria</taxon>
        <taxon>Pseudomonadati</taxon>
        <taxon>Thermodesulfobacteriota</taxon>
        <taxon>Desulfuromonadia</taxon>
        <taxon>Geobacterales</taxon>
        <taxon>Geobacteraceae</taxon>
        <taxon>Pelovirga</taxon>
    </lineage>
</organism>
<accession>A0A8J6QY26</accession>
<feature type="domain" description="CoA-binding" evidence="1">
    <location>
        <begin position="10"/>
        <end position="102"/>
    </location>
</feature>
<dbReference type="Proteomes" id="UP000632828">
    <property type="component" value="Unassembled WGS sequence"/>
</dbReference>
<dbReference type="EMBL" id="JACWUN010000007">
    <property type="protein sequence ID" value="MBD1400557.1"/>
    <property type="molecule type" value="Genomic_DNA"/>
</dbReference>
<sequence length="133" mass="14187">MSVDAKVAQFLQSDVFAVAGASSNPDKFGNKIFKCYQQKGYQVIPIHPLEKEIEGVACVASVSDLPAEVVSISVVTPPAVTEKLVVRAAEKGIKNIWMQPGAESPAAVAFCRQQGINVIADGTCVLVRFGCRH</sequence>
<name>A0A8J6QY26_9BACT</name>
<dbReference type="Gene3D" id="3.40.50.720">
    <property type="entry name" value="NAD(P)-binding Rossmann-like Domain"/>
    <property type="match status" value="1"/>
</dbReference>
<proteinExistence type="predicted"/>
<protein>
    <submittedName>
        <fullName evidence="2">CoA-binding protein</fullName>
    </submittedName>
</protein>
<dbReference type="PANTHER" id="PTHR33303">
    <property type="entry name" value="CYTOPLASMIC PROTEIN-RELATED"/>
    <property type="match status" value="1"/>
</dbReference>
<evidence type="ECO:0000313" key="3">
    <source>
        <dbReference type="Proteomes" id="UP000632828"/>
    </source>
</evidence>
<evidence type="ECO:0000259" key="1">
    <source>
        <dbReference type="SMART" id="SM00881"/>
    </source>
</evidence>
<dbReference type="Pfam" id="PF13380">
    <property type="entry name" value="CoA_binding_2"/>
    <property type="match status" value="1"/>
</dbReference>
<keyword evidence="3" id="KW-1185">Reference proteome</keyword>
<dbReference type="RefSeq" id="WP_191155192.1">
    <property type="nucleotide sequence ID" value="NZ_JACWUN010000007.1"/>
</dbReference>
<dbReference type="InterPro" id="IPR003781">
    <property type="entry name" value="CoA-bd"/>
</dbReference>
<reference evidence="2" key="1">
    <citation type="submission" date="2020-09" db="EMBL/GenBank/DDBJ databases">
        <title>Pelobacter alkaliphilus sp. nov., a novel anaerobic arsenate-reducing bacterium from terrestrial mud volcano.</title>
        <authorList>
            <person name="Khomyakova M.A."/>
            <person name="Merkel A.Y."/>
            <person name="Slobodkin A.I."/>
        </authorList>
    </citation>
    <scope>NUCLEOTIDE SEQUENCE</scope>
    <source>
        <strain evidence="2">M08fum</strain>
    </source>
</reference>